<organism evidence="1 2">
    <name type="scientific">Sorangium cellulosum</name>
    <name type="common">Polyangium cellulosum</name>
    <dbReference type="NCBI Taxonomy" id="56"/>
    <lineage>
        <taxon>Bacteria</taxon>
        <taxon>Pseudomonadati</taxon>
        <taxon>Myxococcota</taxon>
        <taxon>Polyangia</taxon>
        <taxon>Polyangiales</taxon>
        <taxon>Polyangiaceae</taxon>
        <taxon>Sorangium</taxon>
    </lineage>
</organism>
<name>A0A150R9Q1_SORCE</name>
<dbReference type="Proteomes" id="UP000075515">
    <property type="component" value="Unassembled WGS sequence"/>
</dbReference>
<dbReference type="EMBL" id="JEMC01004027">
    <property type="protein sequence ID" value="KYF76488.1"/>
    <property type="molecule type" value="Genomic_DNA"/>
</dbReference>
<sequence>MSIAPQFVHGIQPEGFLEVDAARLLLILTRFARPASELTFPPACAPTESFVAHFASEYYLQKLDFLLRYPAYFIYELTELHQAGDPAASDREMITATIRKIYDDREPELQTIPFRKFWRGAYERRDDVEAWWWARELVFIKFELRGTAAPWKHYFLTQAGQAVAARLIENVPHAKWYADRIEQIHRFMGHISAADIKARQYRHARYREANLNEYIPDLTAEEIAENFRHVFDEPLEAPVG</sequence>
<reference evidence="1 2" key="1">
    <citation type="submission" date="2014-02" db="EMBL/GenBank/DDBJ databases">
        <title>The small core and large imbalanced accessory genome model reveals a collaborative survival strategy of Sorangium cellulosum strains in nature.</title>
        <authorList>
            <person name="Han K."/>
            <person name="Peng R."/>
            <person name="Blom J."/>
            <person name="Li Y.-Z."/>
        </authorList>
    </citation>
    <scope>NUCLEOTIDE SEQUENCE [LARGE SCALE GENOMIC DNA]</scope>
    <source>
        <strain evidence="1 2">So0149</strain>
    </source>
</reference>
<protein>
    <submittedName>
        <fullName evidence="1">Uncharacterized protein</fullName>
    </submittedName>
</protein>
<proteinExistence type="predicted"/>
<gene>
    <name evidence="1" type="ORF">BE18_06855</name>
</gene>
<evidence type="ECO:0000313" key="2">
    <source>
        <dbReference type="Proteomes" id="UP000075515"/>
    </source>
</evidence>
<comment type="caution">
    <text evidence="1">The sequence shown here is derived from an EMBL/GenBank/DDBJ whole genome shotgun (WGS) entry which is preliminary data.</text>
</comment>
<accession>A0A150R9Q1</accession>
<evidence type="ECO:0000313" key="1">
    <source>
        <dbReference type="EMBL" id="KYF76488.1"/>
    </source>
</evidence>
<dbReference type="AlphaFoldDB" id="A0A150R9Q1"/>